<accession>A0A5B0NW71</accession>
<sequence length="122" mass="13398">MLTLDNFTNIHHHIVPLKGHLITTYNSRTMSAICAPNHPATFNGHFQPITDSIAKSVRANQYGYVKTPSFFQCGGINSEKNEDFEVELITDTALNNTLMADSIYALSGKIIALNDSSTPILS</sequence>
<evidence type="ECO:0000313" key="2">
    <source>
        <dbReference type="Proteomes" id="UP000325313"/>
    </source>
</evidence>
<reference evidence="1 2" key="1">
    <citation type="submission" date="2019-05" db="EMBL/GenBank/DDBJ databases">
        <title>Emergence of the Ug99 lineage of the wheat stem rust pathogen through somatic hybridization.</title>
        <authorList>
            <person name="Li F."/>
            <person name="Upadhyaya N.M."/>
            <person name="Sperschneider J."/>
            <person name="Matny O."/>
            <person name="Nguyen-Phuc H."/>
            <person name="Mago R."/>
            <person name="Raley C."/>
            <person name="Miller M.E."/>
            <person name="Silverstein K.A.T."/>
            <person name="Henningsen E."/>
            <person name="Hirsch C.D."/>
            <person name="Visser B."/>
            <person name="Pretorius Z.A."/>
            <person name="Steffenson B.J."/>
            <person name="Schwessinger B."/>
            <person name="Dodds P.N."/>
            <person name="Figueroa M."/>
        </authorList>
    </citation>
    <scope>NUCLEOTIDE SEQUENCE [LARGE SCALE GENOMIC DNA]</scope>
    <source>
        <strain evidence="1 2">Ug99</strain>
    </source>
</reference>
<evidence type="ECO:0000313" key="1">
    <source>
        <dbReference type="EMBL" id="KAA1093395.1"/>
    </source>
</evidence>
<comment type="caution">
    <text evidence="1">The sequence shown here is derived from an EMBL/GenBank/DDBJ whole genome shotgun (WGS) entry which is preliminary data.</text>
</comment>
<name>A0A5B0NW71_PUCGR</name>
<gene>
    <name evidence="1" type="ORF">PGTUg99_005887</name>
</gene>
<protein>
    <submittedName>
        <fullName evidence="1">Uncharacterized protein</fullName>
    </submittedName>
</protein>
<dbReference type="EMBL" id="VDEP01000374">
    <property type="protein sequence ID" value="KAA1093395.1"/>
    <property type="molecule type" value="Genomic_DNA"/>
</dbReference>
<dbReference type="AlphaFoldDB" id="A0A5B0NW71"/>
<dbReference type="Proteomes" id="UP000325313">
    <property type="component" value="Unassembled WGS sequence"/>
</dbReference>
<organism evidence="1 2">
    <name type="scientific">Puccinia graminis f. sp. tritici</name>
    <dbReference type="NCBI Taxonomy" id="56615"/>
    <lineage>
        <taxon>Eukaryota</taxon>
        <taxon>Fungi</taxon>
        <taxon>Dikarya</taxon>
        <taxon>Basidiomycota</taxon>
        <taxon>Pucciniomycotina</taxon>
        <taxon>Pucciniomycetes</taxon>
        <taxon>Pucciniales</taxon>
        <taxon>Pucciniaceae</taxon>
        <taxon>Puccinia</taxon>
    </lineage>
</organism>
<proteinExistence type="predicted"/>